<proteinExistence type="predicted"/>
<gene>
    <name evidence="1" type="primary">LgM4147LRVhigh.26.01291.00210</name>
    <name evidence="2" type="synonym">LgM4147LRVhigh.26.01291.00630</name>
    <name evidence="1" type="ORF">BN36_2640550</name>
    <name evidence="2" type="ORF">BN36_2640790</name>
</gene>
<dbReference type="EMBL" id="CALQ01001088">
    <property type="protein sequence ID" value="CCM16575.1"/>
    <property type="molecule type" value="Genomic_DNA"/>
</dbReference>
<sequence>MVVGEAWAAPRACEWRARCVDGSATGKSLRLEASVAMYFSLPPFFCLVFHRCVRCRCSVQGGVRLYALAVHFRLRLGKHRSRDVRPCCPPSLFCFVLPRVRAHVSGVREVVGVSHWPSSSPLSVWSLPPPLTIASAHRVRFFVSLH</sequence>
<dbReference type="AlphaFoldDB" id="A0A1E1IZ16"/>
<organism evidence="1">
    <name type="scientific">Leishmania guyanensis</name>
    <dbReference type="NCBI Taxonomy" id="5670"/>
    <lineage>
        <taxon>Eukaryota</taxon>
        <taxon>Discoba</taxon>
        <taxon>Euglenozoa</taxon>
        <taxon>Kinetoplastea</taxon>
        <taxon>Metakinetoplastina</taxon>
        <taxon>Trypanosomatida</taxon>
        <taxon>Trypanosomatidae</taxon>
        <taxon>Leishmaniinae</taxon>
        <taxon>Leishmania</taxon>
        <taxon>Leishmania guyanensis species complex</taxon>
    </lineage>
</organism>
<dbReference type="EMBL" id="CALQ01001086">
    <property type="protein sequence ID" value="CCM16551.1"/>
    <property type="molecule type" value="Genomic_DNA"/>
</dbReference>
<reference evidence="1" key="1">
    <citation type="submission" date="2012-08" db="EMBL/GenBank/DDBJ databases">
        <title>Comparative genomics of metastatic and non-metastatic Leishmania guyanensis provides insights into polygenic factors involved in Leishmania RNA virus infection.</title>
        <authorList>
            <person name="Smith D."/>
            <person name="Hertz-Fowler C."/>
            <person name="Martin R."/>
            <person name="Dickens N."/>
            <person name="Fasel N."/>
            <person name="Falquet L."/>
            <person name="Beverley S."/>
            <person name="Zangger H."/>
            <person name="Calderon-Copete S."/>
            <person name="Mottram J."/>
            <person name="Xenarios I."/>
        </authorList>
    </citation>
    <scope>NUCLEOTIDE SEQUENCE</scope>
    <source>
        <strain evidence="1">MHOM/BR/75/M4147/SSU:IR2SAT-LUC</strain>
    </source>
</reference>
<accession>A0A1E1IZ16</accession>
<protein>
    <submittedName>
        <fullName evidence="1">Uncharacterized protein</fullName>
    </submittedName>
</protein>
<evidence type="ECO:0000313" key="2">
    <source>
        <dbReference type="EMBL" id="CCM16575.1"/>
    </source>
</evidence>
<name>A0A1E1IZ16_LEIGU</name>
<evidence type="ECO:0000313" key="1">
    <source>
        <dbReference type="EMBL" id="CCM16551.1"/>
    </source>
</evidence>